<protein>
    <submittedName>
        <fullName evidence="1">Uncharacterized protein</fullName>
    </submittedName>
</protein>
<sequence length="35" mass="4184">MYREKFLPIKDYENLYKISSLLGTAEQKKRTFGQS</sequence>
<accession>A0A0F9JX68</accession>
<comment type="caution">
    <text evidence="1">The sequence shown here is derived from an EMBL/GenBank/DDBJ whole genome shotgun (WGS) entry which is preliminary data.</text>
</comment>
<gene>
    <name evidence="1" type="ORF">LCGC14_1400780</name>
</gene>
<evidence type="ECO:0000313" key="1">
    <source>
        <dbReference type="EMBL" id="KKM74399.1"/>
    </source>
</evidence>
<proteinExistence type="predicted"/>
<dbReference type="AlphaFoldDB" id="A0A0F9JX68"/>
<organism evidence="1">
    <name type="scientific">marine sediment metagenome</name>
    <dbReference type="NCBI Taxonomy" id="412755"/>
    <lineage>
        <taxon>unclassified sequences</taxon>
        <taxon>metagenomes</taxon>
        <taxon>ecological metagenomes</taxon>
    </lineage>
</organism>
<reference evidence="1" key="1">
    <citation type="journal article" date="2015" name="Nature">
        <title>Complex archaea that bridge the gap between prokaryotes and eukaryotes.</title>
        <authorList>
            <person name="Spang A."/>
            <person name="Saw J.H."/>
            <person name="Jorgensen S.L."/>
            <person name="Zaremba-Niedzwiedzka K."/>
            <person name="Martijn J."/>
            <person name="Lind A.E."/>
            <person name="van Eijk R."/>
            <person name="Schleper C."/>
            <person name="Guy L."/>
            <person name="Ettema T.J."/>
        </authorList>
    </citation>
    <scope>NUCLEOTIDE SEQUENCE</scope>
</reference>
<dbReference type="EMBL" id="LAZR01009147">
    <property type="protein sequence ID" value="KKM74399.1"/>
    <property type="molecule type" value="Genomic_DNA"/>
</dbReference>
<name>A0A0F9JX68_9ZZZZ</name>